<feature type="region of interest" description="Disordered" evidence="3">
    <location>
        <begin position="160"/>
        <end position="289"/>
    </location>
</feature>
<dbReference type="GO" id="GO:0042302">
    <property type="term" value="F:structural constituent of cuticle"/>
    <property type="evidence" value="ECO:0007669"/>
    <property type="project" value="UniProtKB-UniRule"/>
</dbReference>
<feature type="compositionally biased region" description="Basic residues" evidence="3">
    <location>
        <begin position="413"/>
        <end position="425"/>
    </location>
</feature>
<dbReference type="RefSeq" id="XP_028968755.1">
    <property type="nucleotide sequence ID" value="XM_029112922.1"/>
</dbReference>
<feature type="region of interest" description="Disordered" evidence="3">
    <location>
        <begin position="43"/>
        <end position="62"/>
    </location>
</feature>
<dbReference type="PROSITE" id="PS51155">
    <property type="entry name" value="CHIT_BIND_RR_2"/>
    <property type="match status" value="1"/>
</dbReference>
<feature type="compositionally biased region" description="Basic residues" evidence="3">
    <location>
        <begin position="536"/>
        <end position="547"/>
    </location>
</feature>
<feature type="compositionally biased region" description="Low complexity" evidence="3">
    <location>
        <begin position="49"/>
        <end position="61"/>
    </location>
</feature>
<organism evidence="5 6">
    <name type="scientific">Galendromus occidentalis</name>
    <name type="common">western predatory mite</name>
    <dbReference type="NCBI Taxonomy" id="34638"/>
    <lineage>
        <taxon>Eukaryota</taxon>
        <taxon>Metazoa</taxon>
        <taxon>Ecdysozoa</taxon>
        <taxon>Arthropoda</taxon>
        <taxon>Chelicerata</taxon>
        <taxon>Arachnida</taxon>
        <taxon>Acari</taxon>
        <taxon>Parasitiformes</taxon>
        <taxon>Mesostigmata</taxon>
        <taxon>Gamasina</taxon>
        <taxon>Phytoseioidea</taxon>
        <taxon>Phytoseiidae</taxon>
        <taxon>Typhlodrominae</taxon>
        <taxon>Galendromus</taxon>
    </lineage>
</organism>
<gene>
    <name evidence="6" type="primary">LOC108864947</name>
</gene>
<evidence type="ECO:0000313" key="6">
    <source>
        <dbReference type="RefSeq" id="XP_028968755.1"/>
    </source>
</evidence>
<dbReference type="InterPro" id="IPR031311">
    <property type="entry name" value="CHIT_BIND_RR_consensus"/>
</dbReference>
<feature type="chain" id="PRO_5042508270" evidence="4">
    <location>
        <begin position="19"/>
        <end position="746"/>
    </location>
</feature>
<dbReference type="GeneID" id="108864947"/>
<feature type="compositionally biased region" description="Basic and acidic residues" evidence="3">
    <location>
        <begin position="366"/>
        <end position="375"/>
    </location>
</feature>
<feature type="signal peptide" evidence="4">
    <location>
        <begin position="1"/>
        <end position="18"/>
    </location>
</feature>
<feature type="compositionally biased region" description="Low complexity" evidence="3">
    <location>
        <begin position="376"/>
        <end position="393"/>
    </location>
</feature>
<feature type="region of interest" description="Disordered" evidence="3">
    <location>
        <begin position="114"/>
        <end position="139"/>
    </location>
</feature>
<accession>A0AAJ7SIM2</accession>
<reference evidence="6" key="1">
    <citation type="submission" date="2025-08" db="UniProtKB">
        <authorList>
            <consortium name="RefSeq"/>
        </authorList>
    </citation>
    <scope>IDENTIFICATION</scope>
</reference>
<evidence type="ECO:0000313" key="5">
    <source>
        <dbReference type="Proteomes" id="UP000694867"/>
    </source>
</evidence>
<dbReference type="Pfam" id="PF00379">
    <property type="entry name" value="Chitin_bind_4"/>
    <property type="match status" value="1"/>
</dbReference>
<keyword evidence="5" id="KW-1185">Reference proteome</keyword>
<feature type="compositionally biased region" description="Low complexity" evidence="3">
    <location>
        <begin position="556"/>
        <end position="576"/>
    </location>
</feature>
<keyword evidence="1 2" id="KW-0193">Cuticle</keyword>
<dbReference type="KEGG" id="goe:108864947"/>
<feature type="region of interest" description="Disordered" evidence="3">
    <location>
        <begin position="316"/>
        <end position="342"/>
    </location>
</feature>
<proteinExistence type="predicted"/>
<dbReference type="InterPro" id="IPR000618">
    <property type="entry name" value="Insect_cuticle"/>
</dbReference>
<dbReference type="AlphaFoldDB" id="A0AAJ7SIM2"/>
<name>A0AAJ7SIM2_9ACAR</name>
<feature type="region of interest" description="Disordered" evidence="3">
    <location>
        <begin position="366"/>
        <end position="579"/>
    </location>
</feature>
<protein>
    <submittedName>
        <fullName evidence="6">Serine/arginine repetitive matrix protein 1-like</fullName>
    </submittedName>
</protein>
<feature type="compositionally biased region" description="Basic and acidic residues" evidence="3">
    <location>
        <begin position="323"/>
        <end position="334"/>
    </location>
</feature>
<evidence type="ECO:0000256" key="2">
    <source>
        <dbReference type="PROSITE-ProRule" id="PRU00497"/>
    </source>
</evidence>
<keyword evidence="4" id="KW-0732">Signal</keyword>
<feature type="compositionally biased region" description="Pro residues" evidence="3">
    <location>
        <begin position="166"/>
        <end position="190"/>
    </location>
</feature>
<dbReference type="PROSITE" id="PS00233">
    <property type="entry name" value="CHIT_BIND_RR_1"/>
    <property type="match status" value="1"/>
</dbReference>
<evidence type="ECO:0000256" key="1">
    <source>
        <dbReference type="ARBA" id="ARBA00022460"/>
    </source>
</evidence>
<dbReference type="PRINTS" id="PR01217">
    <property type="entry name" value="PRICHEXTENSN"/>
</dbReference>
<sequence length="746" mass="84275">MAWIQAGVLSAVLSLCAGQYPFGDTGSFEPFTNFNQYAQNNGRTTNGGFRAPSRSFASPASDGGNYDVSKSFNYDRESLNGNPISDTAFAPRGIQTSKYSFDEGRQIPSVSQNGFRIPISSYPTTTERPRYYEPPAVTYQPRPIQVPTYQAPPYQQSVAPRYQAPTPVPQYAPPSPQYTPPPARYSPPPTSQYEARQFQPEPAPVQYRPPAQPAPVQYRPPAEPQPRPRQYAPPQVEAPVYQPTPRPYRPPVRQRIQPEPPQEEPYRPPKNIVSAPSRSRNEVTEKPSVLHPAAPVHYVSIGQRLEGDYKFGYDTGKASNGDESFRRETRDPDGTVRGSYGYIDSNGKQIVVHYEAGREGYKVLSEAEAKQRAEQAQRNAAQPRPVVQAPVQQYEAPLRQPVPTSQPEGIPPRRIRRVKKRRRERRALDDDDEPEENTTQRDFGSRVAGTGSLRPTGSPRVRTERTRRPLNPDGRSLRPTPSTLRERPLRRKVVVRTTTPLPQPTARPTVPRRQIIPSVPASTPATYEEPMIQPQPKRRRKVRRKFRTTAAPELHQLQAPAPQTAAPSPTLPTSPQGPTGQLPAHVLPPTFLQAPATNQSHFLNSYNNIQTHTNNPYVQHVNSPQSLYEQLTSSIYQEAGRVSPSRNFVAQPQYNNVPNPQYQPTAYQNIQYGSANFQPQFRNAQTQYNQFPQFQHNAYQQYPQPQFQQSRYQPRYVHPQSQDLYSYPSDIEYSRNLLSYDIGAAQ</sequence>
<dbReference type="Proteomes" id="UP000694867">
    <property type="component" value="Unplaced"/>
</dbReference>
<evidence type="ECO:0000256" key="3">
    <source>
        <dbReference type="SAM" id="MobiDB-lite"/>
    </source>
</evidence>
<evidence type="ECO:0000256" key="4">
    <source>
        <dbReference type="SAM" id="SignalP"/>
    </source>
</evidence>